<dbReference type="SUPFAM" id="SSF52172">
    <property type="entry name" value="CheY-like"/>
    <property type="match status" value="1"/>
</dbReference>
<dbReference type="InterPro" id="IPR004358">
    <property type="entry name" value="Sig_transdc_His_kin-like_C"/>
</dbReference>
<dbReference type="SUPFAM" id="SSF55785">
    <property type="entry name" value="PYP-like sensor domain (PAS domain)"/>
    <property type="match status" value="3"/>
</dbReference>
<dbReference type="Pfam" id="PF13426">
    <property type="entry name" value="PAS_9"/>
    <property type="match status" value="1"/>
</dbReference>
<evidence type="ECO:0000259" key="5">
    <source>
        <dbReference type="PROSITE" id="PS50110"/>
    </source>
</evidence>
<dbReference type="Proteomes" id="UP000593892">
    <property type="component" value="Chromosome"/>
</dbReference>
<evidence type="ECO:0000259" key="7">
    <source>
        <dbReference type="PROSITE" id="PS50113"/>
    </source>
</evidence>
<keyword evidence="9" id="KW-1185">Reference proteome</keyword>
<dbReference type="PROSITE" id="PS50112">
    <property type="entry name" value="PAS"/>
    <property type="match status" value="3"/>
</dbReference>
<dbReference type="InterPro" id="IPR003594">
    <property type="entry name" value="HATPase_dom"/>
</dbReference>
<dbReference type="InterPro" id="IPR013655">
    <property type="entry name" value="PAS_fold_3"/>
</dbReference>
<dbReference type="Gene3D" id="1.10.287.130">
    <property type="match status" value="1"/>
</dbReference>
<organism evidence="8 9">
    <name type="scientific">Paludibaculum fermentans</name>
    <dbReference type="NCBI Taxonomy" id="1473598"/>
    <lineage>
        <taxon>Bacteria</taxon>
        <taxon>Pseudomonadati</taxon>
        <taxon>Acidobacteriota</taxon>
        <taxon>Terriglobia</taxon>
        <taxon>Bryobacterales</taxon>
        <taxon>Bryobacteraceae</taxon>
        <taxon>Paludibaculum</taxon>
    </lineage>
</organism>
<dbReference type="SMART" id="SM00091">
    <property type="entry name" value="PAS"/>
    <property type="match status" value="3"/>
</dbReference>
<dbReference type="PROSITE" id="PS50109">
    <property type="entry name" value="HIS_KIN"/>
    <property type="match status" value="1"/>
</dbReference>
<reference evidence="8 9" key="1">
    <citation type="submission" date="2020-10" db="EMBL/GenBank/DDBJ databases">
        <title>Complete genome sequence of Paludibaculum fermentans P105T, a facultatively anaerobic acidobacterium capable of dissimilatory Fe(III) reduction.</title>
        <authorList>
            <person name="Dedysh S.N."/>
            <person name="Beletsky A.V."/>
            <person name="Kulichevskaya I.S."/>
            <person name="Mardanov A.V."/>
            <person name="Ravin N.V."/>
        </authorList>
    </citation>
    <scope>NUCLEOTIDE SEQUENCE [LARGE SCALE GENOMIC DNA]</scope>
    <source>
        <strain evidence="8 9">P105</strain>
    </source>
</reference>
<feature type="domain" description="PAC" evidence="7">
    <location>
        <begin position="344"/>
        <end position="396"/>
    </location>
</feature>
<sequence length="802" mass="89009">MNDREPCSARHIVLVVDDDQQIRQLLSDRLSRDGYDVRTAQDAAEALQITSRDLPCVILLDILMPGGVTGIELCRHFKSDPRVTHVPVIFLTGMVSEEDVEAGSDAGASDYIKKPFDIDEVRFRVRTQVRLHEAIRKQSRTQDRLSLISKAAKDAIILLDDEGRVVHWNEAAAAMFGYPASEVMGRNMHSLLAPSRFLEAHRAAFSLFRKTGLGAAVGVTLELTALRQSGEEFPIELSLTATPVDGKWWALGIVRDISQRKQVEKTLRESEERFRRLFEEGPLGIALITPDFRVHRANAALVRMLGYTEAEMQDLSVIELTAPEDIDVTLKQADGLLRGEMPHYQLQKRYVTKSGAVIWANTSVSLIRDEQGAPLYGLVMVEDITARVVFDQNQRLAETRLRESENRLTKILENVPVGIAIVSLDKRVRWANQAALSMIGAPELDIIVGQPCNQVLCQFSDTNCPFCDGQDSVMSAETTMSRSDGALLPVLKSAHTVEFDNEIVRLETFMDLRDRKRLETELGHSRKLEAVGQLAAGVAHEINTPIQYVGDSVQFLKEAFDSFVQLLPNYRKLLITPAGSDEYAALTAETKRLEEEMDLEWLLNEIPSSFSRCLDGVDRVARIVRAMKEFAHPDQREKGPADLNHAIQSTLTIAHNEYKYVADIETHFGDIPNVICHVSELNQVFLNLIVNAAHAIAGHLANTGLRGAIGITTSRQGDNVRIDIEDTGGGIPDEIQNRIFDPFFTTKPVGKGTGQGLAIARSVVVDKHGGTLTFRSKHGLGTTFTVLLPIDGKHPEQSEAVR</sequence>
<dbReference type="InterPro" id="IPR011006">
    <property type="entry name" value="CheY-like_superfamily"/>
</dbReference>
<dbReference type="Gene3D" id="3.40.50.2300">
    <property type="match status" value="1"/>
</dbReference>
<dbReference type="NCBIfam" id="TIGR00229">
    <property type="entry name" value="sensory_box"/>
    <property type="match status" value="2"/>
</dbReference>
<protein>
    <recommendedName>
        <fullName evidence="2">histidine kinase</fullName>
        <ecNumber evidence="2">2.7.13.3</ecNumber>
    </recommendedName>
</protein>
<comment type="catalytic activity">
    <reaction evidence="1">
        <text>ATP + protein L-histidine = ADP + protein N-phospho-L-histidine.</text>
        <dbReference type="EC" id="2.7.13.3"/>
    </reaction>
</comment>
<dbReference type="EC" id="2.7.13.3" evidence="2"/>
<evidence type="ECO:0000259" key="4">
    <source>
        <dbReference type="PROSITE" id="PS50109"/>
    </source>
</evidence>
<dbReference type="Gene3D" id="3.30.450.20">
    <property type="entry name" value="PAS domain"/>
    <property type="match status" value="3"/>
</dbReference>
<feature type="domain" description="PAS" evidence="6">
    <location>
        <begin position="141"/>
        <end position="195"/>
    </location>
</feature>
<dbReference type="GO" id="GO:0000160">
    <property type="term" value="P:phosphorelay signal transduction system"/>
    <property type="evidence" value="ECO:0007669"/>
    <property type="project" value="InterPro"/>
</dbReference>
<dbReference type="InterPro" id="IPR000700">
    <property type="entry name" value="PAS-assoc_C"/>
</dbReference>
<dbReference type="InterPro" id="IPR001789">
    <property type="entry name" value="Sig_transdc_resp-reg_receiver"/>
</dbReference>
<feature type="domain" description="Histidine kinase" evidence="4">
    <location>
        <begin position="537"/>
        <end position="792"/>
    </location>
</feature>
<dbReference type="InterPro" id="IPR036890">
    <property type="entry name" value="HATPase_C_sf"/>
</dbReference>
<accession>A0A7S7NTR4</accession>
<dbReference type="PRINTS" id="PR00344">
    <property type="entry name" value="BCTRLSENSOR"/>
</dbReference>
<evidence type="ECO:0000256" key="2">
    <source>
        <dbReference type="ARBA" id="ARBA00012438"/>
    </source>
</evidence>
<dbReference type="KEGG" id="pfer:IRI77_06485"/>
<dbReference type="Pfam" id="PF00072">
    <property type="entry name" value="Response_reg"/>
    <property type="match status" value="1"/>
</dbReference>
<evidence type="ECO:0000256" key="3">
    <source>
        <dbReference type="PROSITE-ProRule" id="PRU00169"/>
    </source>
</evidence>
<dbReference type="PROSITE" id="PS50110">
    <property type="entry name" value="RESPONSE_REGULATORY"/>
    <property type="match status" value="1"/>
</dbReference>
<name>A0A7S7NTR4_PALFE</name>
<dbReference type="Pfam" id="PF13188">
    <property type="entry name" value="PAS_8"/>
    <property type="match status" value="1"/>
</dbReference>
<feature type="domain" description="PAS" evidence="6">
    <location>
        <begin position="270"/>
        <end position="340"/>
    </location>
</feature>
<dbReference type="PROSITE" id="PS50113">
    <property type="entry name" value="PAC"/>
    <property type="match status" value="2"/>
</dbReference>
<feature type="modified residue" description="4-aspartylphosphate" evidence="3">
    <location>
        <position position="61"/>
    </location>
</feature>
<dbReference type="Pfam" id="PF02518">
    <property type="entry name" value="HATPase_c"/>
    <property type="match status" value="1"/>
</dbReference>
<dbReference type="EMBL" id="CP063849">
    <property type="protein sequence ID" value="QOY89595.1"/>
    <property type="molecule type" value="Genomic_DNA"/>
</dbReference>
<dbReference type="PANTHER" id="PTHR43065:SF50">
    <property type="entry name" value="HISTIDINE KINASE"/>
    <property type="match status" value="1"/>
</dbReference>
<dbReference type="InterPro" id="IPR005467">
    <property type="entry name" value="His_kinase_dom"/>
</dbReference>
<dbReference type="RefSeq" id="WP_194451257.1">
    <property type="nucleotide sequence ID" value="NZ_CP063849.1"/>
</dbReference>
<feature type="domain" description="PAS" evidence="6">
    <location>
        <begin position="404"/>
        <end position="447"/>
    </location>
</feature>
<dbReference type="InterPro" id="IPR001610">
    <property type="entry name" value="PAC"/>
</dbReference>
<dbReference type="PANTHER" id="PTHR43065">
    <property type="entry name" value="SENSOR HISTIDINE KINASE"/>
    <property type="match status" value="1"/>
</dbReference>
<dbReference type="GO" id="GO:0004673">
    <property type="term" value="F:protein histidine kinase activity"/>
    <property type="evidence" value="ECO:0007669"/>
    <property type="project" value="UniProtKB-EC"/>
</dbReference>
<feature type="domain" description="Response regulatory" evidence="5">
    <location>
        <begin position="12"/>
        <end position="129"/>
    </location>
</feature>
<feature type="domain" description="PAC" evidence="7">
    <location>
        <begin position="219"/>
        <end position="269"/>
    </location>
</feature>
<dbReference type="SMART" id="SM00448">
    <property type="entry name" value="REC"/>
    <property type="match status" value="1"/>
</dbReference>
<gene>
    <name evidence="8" type="ORF">IRI77_06485</name>
</gene>
<proteinExistence type="predicted"/>
<dbReference type="SMART" id="SM00387">
    <property type="entry name" value="HATPase_c"/>
    <property type="match status" value="1"/>
</dbReference>
<dbReference type="Gene3D" id="3.30.565.10">
    <property type="entry name" value="Histidine kinase-like ATPase, C-terminal domain"/>
    <property type="match status" value="1"/>
</dbReference>
<evidence type="ECO:0000259" key="6">
    <source>
        <dbReference type="PROSITE" id="PS50112"/>
    </source>
</evidence>
<dbReference type="SUPFAM" id="SSF55874">
    <property type="entry name" value="ATPase domain of HSP90 chaperone/DNA topoisomerase II/histidine kinase"/>
    <property type="match status" value="1"/>
</dbReference>
<dbReference type="Pfam" id="PF08447">
    <property type="entry name" value="PAS_3"/>
    <property type="match status" value="1"/>
</dbReference>
<dbReference type="CDD" id="cd00130">
    <property type="entry name" value="PAS"/>
    <property type="match status" value="2"/>
</dbReference>
<dbReference type="InterPro" id="IPR000014">
    <property type="entry name" value="PAS"/>
</dbReference>
<keyword evidence="3" id="KW-0597">Phosphoprotein</keyword>
<dbReference type="AlphaFoldDB" id="A0A7S7NTR4"/>
<evidence type="ECO:0000313" key="9">
    <source>
        <dbReference type="Proteomes" id="UP000593892"/>
    </source>
</evidence>
<dbReference type="SMART" id="SM00086">
    <property type="entry name" value="PAC"/>
    <property type="match status" value="2"/>
</dbReference>
<evidence type="ECO:0000256" key="1">
    <source>
        <dbReference type="ARBA" id="ARBA00000085"/>
    </source>
</evidence>
<dbReference type="InterPro" id="IPR035965">
    <property type="entry name" value="PAS-like_dom_sf"/>
</dbReference>
<evidence type="ECO:0000313" key="8">
    <source>
        <dbReference type="EMBL" id="QOY89595.1"/>
    </source>
</evidence>